<comment type="caution">
    <text evidence="1">The sequence shown here is derived from an EMBL/GenBank/DDBJ whole genome shotgun (WGS) entry which is preliminary data.</text>
</comment>
<dbReference type="EMBL" id="BNEA01000001">
    <property type="protein sequence ID" value="GHI50386.1"/>
    <property type="molecule type" value="Genomic_DNA"/>
</dbReference>
<evidence type="ECO:0000313" key="2">
    <source>
        <dbReference type="Proteomes" id="UP000646738"/>
    </source>
</evidence>
<sequence length="147" mass="15937">MTETPHAPYISTVIQALTTAGHHIEDAWTTTADGPGTHPQLTAVITLDTSPWPDGILLRWEWHGTDPDGIYPPGPSWEWLRRHDTGTHSEPAALRVDGWADPASVLAAVHSLLNTGHPTGSQRAGRWDGAAALERVIQQWAATMETA</sequence>
<evidence type="ECO:0000313" key="1">
    <source>
        <dbReference type="EMBL" id="GHI50386.1"/>
    </source>
</evidence>
<protein>
    <submittedName>
        <fullName evidence="1">Uncharacterized protein</fullName>
    </submittedName>
</protein>
<accession>A0ABQ3R3F5</accession>
<dbReference type="Proteomes" id="UP000646738">
    <property type="component" value="Unassembled WGS sequence"/>
</dbReference>
<proteinExistence type="predicted"/>
<reference evidence="2" key="1">
    <citation type="submission" date="2023-07" db="EMBL/GenBank/DDBJ databases">
        <title>Whole genome shotgun sequence of Streptomyces achromogenes subsp. rubradiris NBRC 14000.</title>
        <authorList>
            <person name="Komaki H."/>
            <person name="Tamura T."/>
        </authorList>
    </citation>
    <scope>NUCLEOTIDE SEQUENCE [LARGE SCALE GENOMIC DNA]</scope>
    <source>
        <strain evidence="2">NBRC 14000</strain>
    </source>
</reference>
<name>A0ABQ3R3F5_STRRR</name>
<dbReference type="RefSeq" id="WP_189999677.1">
    <property type="nucleotide sequence ID" value="NZ_BNCB01000032.1"/>
</dbReference>
<gene>
    <name evidence="1" type="ORF">Srubr_02320</name>
</gene>
<organism evidence="1 2">
    <name type="scientific">Streptomyces rubradiris</name>
    <name type="common">Streptomyces achromogenes subsp. rubradiris</name>
    <dbReference type="NCBI Taxonomy" id="285531"/>
    <lineage>
        <taxon>Bacteria</taxon>
        <taxon>Bacillati</taxon>
        <taxon>Actinomycetota</taxon>
        <taxon>Actinomycetes</taxon>
        <taxon>Kitasatosporales</taxon>
        <taxon>Streptomycetaceae</taxon>
        <taxon>Streptomyces</taxon>
    </lineage>
</organism>
<keyword evidence="2" id="KW-1185">Reference proteome</keyword>